<organism evidence="1 2">
    <name type="scientific">Catharanthus roseus</name>
    <name type="common">Madagascar periwinkle</name>
    <name type="synonym">Vinca rosea</name>
    <dbReference type="NCBI Taxonomy" id="4058"/>
    <lineage>
        <taxon>Eukaryota</taxon>
        <taxon>Viridiplantae</taxon>
        <taxon>Streptophyta</taxon>
        <taxon>Embryophyta</taxon>
        <taxon>Tracheophyta</taxon>
        <taxon>Spermatophyta</taxon>
        <taxon>Magnoliopsida</taxon>
        <taxon>eudicotyledons</taxon>
        <taxon>Gunneridae</taxon>
        <taxon>Pentapetalae</taxon>
        <taxon>asterids</taxon>
        <taxon>lamiids</taxon>
        <taxon>Gentianales</taxon>
        <taxon>Apocynaceae</taxon>
        <taxon>Rauvolfioideae</taxon>
        <taxon>Vinceae</taxon>
        <taxon>Catharanthinae</taxon>
        <taxon>Catharanthus</taxon>
    </lineage>
</organism>
<protein>
    <submittedName>
        <fullName evidence="1">Uncharacterized protein</fullName>
    </submittedName>
</protein>
<accession>A0ACB9ZK30</accession>
<dbReference type="EMBL" id="CM044708">
    <property type="protein sequence ID" value="KAI5647429.1"/>
    <property type="molecule type" value="Genomic_DNA"/>
</dbReference>
<reference evidence="2" key="1">
    <citation type="journal article" date="2023" name="Nat. Plants">
        <title>Single-cell RNA sequencing provides a high-resolution roadmap for understanding the multicellular compartmentation of specialized metabolism.</title>
        <authorList>
            <person name="Sun S."/>
            <person name="Shen X."/>
            <person name="Li Y."/>
            <person name="Li Y."/>
            <person name="Wang S."/>
            <person name="Li R."/>
            <person name="Zhang H."/>
            <person name="Shen G."/>
            <person name="Guo B."/>
            <person name="Wei J."/>
            <person name="Xu J."/>
            <person name="St-Pierre B."/>
            <person name="Chen S."/>
            <person name="Sun C."/>
        </authorList>
    </citation>
    <scope>NUCLEOTIDE SEQUENCE [LARGE SCALE GENOMIC DNA]</scope>
</reference>
<comment type="caution">
    <text evidence="1">The sequence shown here is derived from an EMBL/GenBank/DDBJ whole genome shotgun (WGS) entry which is preliminary data.</text>
</comment>
<gene>
    <name evidence="1" type="ORF">M9H77_33434</name>
</gene>
<evidence type="ECO:0000313" key="2">
    <source>
        <dbReference type="Proteomes" id="UP001060085"/>
    </source>
</evidence>
<proteinExistence type="predicted"/>
<dbReference type="Proteomes" id="UP001060085">
    <property type="component" value="Linkage Group LG08"/>
</dbReference>
<keyword evidence="2" id="KW-1185">Reference proteome</keyword>
<sequence>MKFGKRLKQHIQDSIPGWKDKFLSYKDLKKLLKLISSAQTTAAAPLLNLNGSVVEYGKAESEFVYLLNNEIEKFNTFFVEQEEDFIIRHKELQQRIQRVIDKWGIRNGTQPVSETEYKEEMRKIRKDIVDFHGEMVLLMHYSNINYTGLAKILKKYDKRTGGLLRSPFIQKVLRQPFFTTDQISKLIKECESSIDSLFPAPRERVHYLWGETITVAGEGIFRNTVAALMTMQEIRRRSSTYGHHSLPPLNLPDSDVIQFLQFTSPIPIP</sequence>
<name>A0ACB9ZK30_CATRO</name>
<evidence type="ECO:0000313" key="1">
    <source>
        <dbReference type="EMBL" id="KAI5647429.1"/>
    </source>
</evidence>